<dbReference type="GO" id="GO:0008168">
    <property type="term" value="F:methyltransferase activity"/>
    <property type="evidence" value="ECO:0007669"/>
    <property type="project" value="UniProtKB-KW"/>
</dbReference>
<dbReference type="STRING" id="44742.AXF13_07120"/>
<dbReference type="GO" id="GO:0032259">
    <property type="term" value="P:methylation"/>
    <property type="evidence" value="ECO:0007669"/>
    <property type="project" value="UniProtKB-KW"/>
</dbReference>
<reference evidence="8" key="1">
    <citation type="submission" date="2016-02" db="EMBL/GenBank/DDBJ databases">
        <authorList>
            <person name="Holder M.E."/>
            <person name="Ajami N.J."/>
            <person name="Petrosino J.F."/>
        </authorList>
    </citation>
    <scope>NUCLEOTIDE SEQUENCE [LARGE SCALE GENOMIC DNA]</scope>
    <source>
        <strain evidence="8">CCUG 45958</strain>
    </source>
</reference>
<dbReference type="InterPro" id="IPR003333">
    <property type="entry name" value="CMAS"/>
</dbReference>
<evidence type="ECO:0000256" key="6">
    <source>
        <dbReference type="PIRSR" id="PIRSR003085-1"/>
    </source>
</evidence>
<dbReference type="InterPro" id="IPR029063">
    <property type="entry name" value="SAM-dependent_MTases_sf"/>
</dbReference>
<dbReference type="AlphaFoldDB" id="A0A0X8JJF7"/>
<accession>A0A0X8JJF7</accession>
<dbReference type="GO" id="GO:0008610">
    <property type="term" value="P:lipid biosynthetic process"/>
    <property type="evidence" value="ECO:0007669"/>
    <property type="project" value="InterPro"/>
</dbReference>
<evidence type="ECO:0000256" key="2">
    <source>
        <dbReference type="ARBA" id="ARBA00022603"/>
    </source>
</evidence>
<evidence type="ECO:0000256" key="3">
    <source>
        <dbReference type="ARBA" id="ARBA00022679"/>
    </source>
</evidence>
<dbReference type="InterPro" id="IPR050723">
    <property type="entry name" value="CFA/CMAS"/>
</dbReference>
<sequence>MTESVIKEMLAKIDVQINGSRPWDIQIHNHRLWDRVIRQGSLGLGEAYMEGWWDCQALDQLFYRIMRGDLEKHFRLTLPVLLGIAAYALRNLQSVARARMVARGHYDFDNDMFEAMLDPFMQYSCGYWEHADSLERAQQDKMELICRKLQLKPGMRVLDIGCGWGGLGRYMAQQYGVHVTGVTVSWAQAQYAESHSQGLDVEWLLKDYRSLIGKYERVVSVGMFEHVGHKNYAVFMDSAYHLLREDGLFLLHTIGANQKRLSVDPWIEKYIFRNGILPSIAEIGNAIAGRFVMEDWHNFGADYDKTLMAWAENFRRGREEGKFSCSESVFRMFHYYLLSCAGAFRARDLQLWQIVLSPHGAVGGYCRP</sequence>
<dbReference type="SUPFAM" id="SSF53335">
    <property type="entry name" value="S-adenosyl-L-methionine-dependent methyltransferases"/>
    <property type="match status" value="1"/>
</dbReference>
<keyword evidence="5" id="KW-0443">Lipid metabolism</keyword>
<comment type="similarity">
    <text evidence="1">Belongs to the CFA/CMAS family.</text>
</comment>
<dbReference type="NCBIfam" id="NF008686">
    <property type="entry name" value="PRK11705.1"/>
    <property type="match status" value="1"/>
</dbReference>
<keyword evidence="3" id="KW-0808">Transferase</keyword>
<protein>
    <submittedName>
        <fullName evidence="7">Cyclopropane-fatty-acyl-phospholipid synthase</fullName>
    </submittedName>
</protein>
<dbReference type="Gene3D" id="3.40.50.150">
    <property type="entry name" value="Vaccinia Virus protein VP39"/>
    <property type="match status" value="1"/>
</dbReference>
<dbReference type="CDD" id="cd02440">
    <property type="entry name" value="AdoMet_MTases"/>
    <property type="match status" value="1"/>
</dbReference>
<dbReference type="RefSeq" id="WP_062252213.1">
    <property type="nucleotide sequence ID" value="NZ_CP014229.1"/>
</dbReference>
<evidence type="ECO:0000256" key="1">
    <source>
        <dbReference type="ARBA" id="ARBA00010815"/>
    </source>
</evidence>
<evidence type="ECO:0000313" key="7">
    <source>
        <dbReference type="EMBL" id="AMD89905.1"/>
    </source>
</evidence>
<dbReference type="PIRSF" id="PIRSF003085">
    <property type="entry name" value="CMAS"/>
    <property type="match status" value="1"/>
</dbReference>
<proteinExistence type="inferred from homology"/>
<name>A0A0X8JJF7_9BACT</name>
<evidence type="ECO:0000256" key="5">
    <source>
        <dbReference type="ARBA" id="ARBA00023098"/>
    </source>
</evidence>
<evidence type="ECO:0000256" key="4">
    <source>
        <dbReference type="ARBA" id="ARBA00022691"/>
    </source>
</evidence>
<dbReference type="Proteomes" id="UP000069241">
    <property type="component" value="Chromosome"/>
</dbReference>
<evidence type="ECO:0000313" key="8">
    <source>
        <dbReference type="Proteomes" id="UP000069241"/>
    </source>
</evidence>
<dbReference type="PANTHER" id="PTHR43667:SF1">
    <property type="entry name" value="CYCLOPROPANE-FATTY-ACYL-PHOSPHOLIPID SYNTHASE"/>
    <property type="match status" value="1"/>
</dbReference>
<keyword evidence="8" id="KW-1185">Reference proteome</keyword>
<gene>
    <name evidence="7" type="ORF">AXF13_07120</name>
</gene>
<dbReference type="EMBL" id="CP014229">
    <property type="protein sequence ID" value="AMD89905.1"/>
    <property type="molecule type" value="Genomic_DNA"/>
</dbReference>
<keyword evidence="4" id="KW-0949">S-adenosyl-L-methionine</keyword>
<keyword evidence="2" id="KW-0489">Methyltransferase</keyword>
<organism evidence="7 8">
    <name type="scientific">Desulfovibrio fairfieldensis</name>
    <dbReference type="NCBI Taxonomy" id="44742"/>
    <lineage>
        <taxon>Bacteria</taxon>
        <taxon>Pseudomonadati</taxon>
        <taxon>Thermodesulfobacteriota</taxon>
        <taxon>Desulfovibrionia</taxon>
        <taxon>Desulfovibrionales</taxon>
        <taxon>Desulfovibrionaceae</taxon>
        <taxon>Desulfovibrio</taxon>
    </lineage>
</organism>
<dbReference type="KEGG" id="dfi:AXF13_07120"/>
<dbReference type="PANTHER" id="PTHR43667">
    <property type="entry name" value="CYCLOPROPANE-FATTY-ACYL-PHOSPHOLIPID SYNTHASE"/>
    <property type="match status" value="1"/>
</dbReference>
<feature type="active site" evidence="6">
    <location>
        <position position="340"/>
    </location>
</feature>
<dbReference type="Pfam" id="PF02353">
    <property type="entry name" value="CMAS"/>
    <property type="match status" value="1"/>
</dbReference>